<keyword evidence="2" id="KW-1185">Reference proteome</keyword>
<dbReference type="AlphaFoldDB" id="A0A195CJW2"/>
<dbReference type="Proteomes" id="UP000078542">
    <property type="component" value="Unassembled WGS sequence"/>
</dbReference>
<reference evidence="1 2" key="1">
    <citation type="submission" date="2016-03" db="EMBL/GenBank/DDBJ databases">
        <title>Cyphomyrmex costatus WGS genome.</title>
        <authorList>
            <person name="Nygaard S."/>
            <person name="Hu H."/>
            <person name="Boomsma J."/>
            <person name="Zhang G."/>
        </authorList>
    </citation>
    <scope>NUCLEOTIDE SEQUENCE [LARGE SCALE GENOMIC DNA]</scope>
    <source>
        <strain evidence="1">MS0001</strain>
        <tissue evidence="1">Whole body</tissue>
    </source>
</reference>
<protein>
    <submittedName>
        <fullName evidence="1">Uncharacterized protein</fullName>
    </submittedName>
</protein>
<proteinExistence type="predicted"/>
<sequence>MAQVLTWGVRMQPGLSVRRGIRAGCWSPIEHNEQRKRSIKGKEEGELCGIRQERLLRKVKCECADIERTPNRLLEVTKVTGWVAKVGAARRDLVVNVVCKTYTYRVIQKSRRFFRHR</sequence>
<name>A0A195CJW2_9HYME</name>
<organism evidence="1 2">
    <name type="scientific">Cyphomyrmex costatus</name>
    <dbReference type="NCBI Taxonomy" id="456900"/>
    <lineage>
        <taxon>Eukaryota</taxon>
        <taxon>Metazoa</taxon>
        <taxon>Ecdysozoa</taxon>
        <taxon>Arthropoda</taxon>
        <taxon>Hexapoda</taxon>
        <taxon>Insecta</taxon>
        <taxon>Pterygota</taxon>
        <taxon>Neoptera</taxon>
        <taxon>Endopterygota</taxon>
        <taxon>Hymenoptera</taxon>
        <taxon>Apocrita</taxon>
        <taxon>Aculeata</taxon>
        <taxon>Formicoidea</taxon>
        <taxon>Formicidae</taxon>
        <taxon>Myrmicinae</taxon>
        <taxon>Cyphomyrmex</taxon>
    </lineage>
</organism>
<evidence type="ECO:0000313" key="2">
    <source>
        <dbReference type="Proteomes" id="UP000078542"/>
    </source>
</evidence>
<gene>
    <name evidence="1" type="ORF">ALC62_08242</name>
</gene>
<evidence type="ECO:0000313" key="1">
    <source>
        <dbReference type="EMBL" id="KYN01016.1"/>
    </source>
</evidence>
<dbReference type="EMBL" id="KQ977642">
    <property type="protein sequence ID" value="KYN01016.1"/>
    <property type="molecule type" value="Genomic_DNA"/>
</dbReference>
<accession>A0A195CJW2</accession>